<sequence length="188" mass="20373">MSFWRRAINAHQRDPDARMRRVAATGKTAKRARRHMRKQEKPVVSAIDKCRPSKGSSEDKGNEAQGEQAAENSTVCESAGNAVHTEGVLRQANPGAAVLKESCEKNDQAIAVSKKPREDTDVEGTPEQDDGGSKEGPPPKASSFRRSTLKPKPNVLTDRRQTPTVASDGWQTPTVPPYKQTAPAAPPP</sequence>
<accession>A0ACB8DED8</accession>
<proteinExistence type="predicted"/>
<evidence type="ECO:0000313" key="1">
    <source>
        <dbReference type="EMBL" id="KAH7966256.1"/>
    </source>
</evidence>
<reference evidence="1" key="1">
    <citation type="submission" date="2020-05" db="EMBL/GenBank/DDBJ databases">
        <title>Large-scale comparative analyses of tick genomes elucidate their genetic diversity and vector capacities.</title>
        <authorList>
            <person name="Jia N."/>
            <person name="Wang J."/>
            <person name="Shi W."/>
            <person name="Du L."/>
            <person name="Sun Y."/>
            <person name="Zhan W."/>
            <person name="Jiang J."/>
            <person name="Wang Q."/>
            <person name="Zhang B."/>
            <person name="Ji P."/>
            <person name="Sakyi L.B."/>
            <person name="Cui X."/>
            <person name="Yuan T."/>
            <person name="Jiang B."/>
            <person name="Yang W."/>
            <person name="Lam T.T.-Y."/>
            <person name="Chang Q."/>
            <person name="Ding S."/>
            <person name="Wang X."/>
            <person name="Zhu J."/>
            <person name="Ruan X."/>
            <person name="Zhao L."/>
            <person name="Wei J."/>
            <person name="Que T."/>
            <person name="Du C."/>
            <person name="Cheng J."/>
            <person name="Dai P."/>
            <person name="Han X."/>
            <person name="Huang E."/>
            <person name="Gao Y."/>
            <person name="Liu J."/>
            <person name="Shao H."/>
            <person name="Ye R."/>
            <person name="Li L."/>
            <person name="Wei W."/>
            <person name="Wang X."/>
            <person name="Wang C."/>
            <person name="Yang T."/>
            <person name="Huo Q."/>
            <person name="Li W."/>
            <person name="Guo W."/>
            <person name="Chen H."/>
            <person name="Zhou L."/>
            <person name="Ni X."/>
            <person name="Tian J."/>
            <person name="Zhou Y."/>
            <person name="Sheng Y."/>
            <person name="Liu T."/>
            <person name="Pan Y."/>
            <person name="Xia L."/>
            <person name="Li J."/>
            <person name="Zhao F."/>
            <person name="Cao W."/>
        </authorList>
    </citation>
    <scope>NUCLEOTIDE SEQUENCE</scope>
    <source>
        <strain evidence="1">Dsil-2018</strain>
    </source>
</reference>
<comment type="caution">
    <text evidence="1">The sequence shown here is derived from an EMBL/GenBank/DDBJ whole genome shotgun (WGS) entry which is preliminary data.</text>
</comment>
<keyword evidence="2" id="KW-1185">Reference proteome</keyword>
<gene>
    <name evidence="1" type="ORF">HPB49_014820</name>
</gene>
<evidence type="ECO:0000313" key="2">
    <source>
        <dbReference type="Proteomes" id="UP000821865"/>
    </source>
</evidence>
<name>A0ACB8DED8_DERSI</name>
<dbReference type="Proteomes" id="UP000821865">
    <property type="component" value="Chromosome 2"/>
</dbReference>
<protein>
    <submittedName>
        <fullName evidence="1">Uncharacterized protein</fullName>
    </submittedName>
</protein>
<organism evidence="1 2">
    <name type="scientific">Dermacentor silvarum</name>
    <name type="common">Tick</name>
    <dbReference type="NCBI Taxonomy" id="543639"/>
    <lineage>
        <taxon>Eukaryota</taxon>
        <taxon>Metazoa</taxon>
        <taxon>Ecdysozoa</taxon>
        <taxon>Arthropoda</taxon>
        <taxon>Chelicerata</taxon>
        <taxon>Arachnida</taxon>
        <taxon>Acari</taxon>
        <taxon>Parasitiformes</taxon>
        <taxon>Ixodida</taxon>
        <taxon>Ixodoidea</taxon>
        <taxon>Ixodidae</taxon>
        <taxon>Rhipicephalinae</taxon>
        <taxon>Dermacentor</taxon>
    </lineage>
</organism>
<dbReference type="EMBL" id="CM023471">
    <property type="protein sequence ID" value="KAH7966256.1"/>
    <property type="molecule type" value="Genomic_DNA"/>
</dbReference>